<dbReference type="AlphaFoldDB" id="A0A974D6E6"/>
<evidence type="ECO:0000313" key="1">
    <source>
        <dbReference type="EMBL" id="OCT86354.1"/>
    </source>
</evidence>
<sequence length="79" mass="9128">MTEKNTVPTSCYVTITMQNVESHVTKYQAIWLKGAQRPKTIPVRMYQAIWHKREQGLATNFVTRKHDQKSNVSQHTAQG</sequence>
<name>A0A974D6E6_XENLA</name>
<dbReference type="Proteomes" id="UP000694892">
    <property type="component" value="Chromosome 3S"/>
</dbReference>
<evidence type="ECO:0000313" key="2">
    <source>
        <dbReference type="Proteomes" id="UP000694892"/>
    </source>
</evidence>
<organism evidence="1 2">
    <name type="scientific">Xenopus laevis</name>
    <name type="common">African clawed frog</name>
    <dbReference type="NCBI Taxonomy" id="8355"/>
    <lineage>
        <taxon>Eukaryota</taxon>
        <taxon>Metazoa</taxon>
        <taxon>Chordata</taxon>
        <taxon>Craniata</taxon>
        <taxon>Vertebrata</taxon>
        <taxon>Euteleostomi</taxon>
        <taxon>Amphibia</taxon>
        <taxon>Batrachia</taxon>
        <taxon>Anura</taxon>
        <taxon>Pipoidea</taxon>
        <taxon>Pipidae</taxon>
        <taxon>Xenopodinae</taxon>
        <taxon>Xenopus</taxon>
        <taxon>Xenopus</taxon>
    </lineage>
</organism>
<gene>
    <name evidence="1" type="ORF">XELAEV_18020047mg</name>
</gene>
<proteinExistence type="predicted"/>
<dbReference type="EMBL" id="CM004471">
    <property type="protein sequence ID" value="OCT86354.1"/>
    <property type="molecule type" value="Genomic_DNA"/>
</dbReference>
<protein>
    <submittedName>
        <fullName evidence="1">Uncharacterized protein</fullName>
    </submittedName>
</protein>
<accession>A0A974D6E6</accession>
<reference evidence="2" key="1">
    <citation type="journal article" date="2016" name="Nature">
        <title>Genome evolution in the allotetraploid frog Xenopus laevis.</title>
        <authorList>
            <person name="Session A.M."/>
            <person name="Uno Y."/>
            <person name="Kwon T."/>
            <person name="Chapman J.A."/>
            <person name="Toyoda A."/>
            <person name="Takahashi S."/>
            <person name="Fukui A."/>
            <person name="Hikosaka A."/>
            <person name="Suzuki A."/>
            <person name="Kondo M."/>
            <person name="van Heeringen S.J."/>
            <person name="Quigley I."/>
            <person name="Heinz S."/>
            <person name="Ogino H."/>
            <person name="Ochi H."/>
            <person name="Hellsten U."/>
            <person name="Lyons J.B."/>
            <person name="Simakov O."/>
            <person name="Putnam N."/>
            <person name="Stites J."/>
            <person name="Kuroki Y."/>
            <person name="Tanaka T."/>
            <person name="Michiue T."/>
            <person name="Watanabe M."/>
            <person name="Bogdanovic O."/>
            <person name="Lister R."/>
            <person name="Georgiou G."/>
            <person name="Paranjpe S.S."/>
            <person name="van Kruijsbergen I."/>
            <person name="Shu S."/>
            <person name="Carlson J."/>
            <person name="Kinoshita T."/>
            <person name="Ohta Y."/>
            <person name="Mawaribuchi S."/>
            <person name="Jenkins J."/>
            <person name="Grimwood J."/>
            <person name="Schmutz J."/>
            <person name="Mitros T."/>
            <person name="Mozaffari S.V."/>
            <person name="Suzuki Y."/>
            <person name="Haramoto Y."/>
            <person name="Yamamoto T.S."/>
            <person name="Takagi C."/>
            <person name="Heald R."/>
            <person name="Miller K."/>
            <person name="Haudenschild C."/>
            <person name="Kitzman J."/>
            <person name="Nakayama T."/>
            <person name="Izutsu Y."/>
            <person name="Robert J."/>
            <person name="Fortriede J."/>
            <person name="Burns K."/>
            <person name="Lotay V."/>
            <person name="Karimi K."/>
            <person name="Yasuoka Y."/>
            <person name="Dichmann D.S."/>
            <person name="Flajnik M.F."/>
            <person name="Houston D.W."/>
            <person name="Shendure J."/>
            <person name="DuPasquier L."/>
            <person name="Vize P.D."/>
            <person name="Zorn A.M."/>
            <person name="Ito M."/>
            <person name="Marcotte E.M."/>
            <person name="Wallingford J.B."/>
            <person name="Ito Y."/>
            <person name="Asashima M."/>
            <person name="Ueno N."/>
            <person name="Matsuda Y."/>
            <person name="Veenstra G.J."/>
            <person name="Fujiyama A."/>
            <person name="Harland R.M."/>
            <person name="Taira M."/>
            <person name="Rokhsar D.S."/>
        </authorList>
    </citation>
    <scope>NUCLEOTIDE SEQUENCE [LARGE SCALE GENOMIC DNA]</scope>
    <source>
        <strain evidence="2">J</strain>
    </source>
</reference>